<evidence type="ECO:0000313" key="3">
    <source>
        <dbReference type="Proteomes" id="UP000664534"/>
    </source>
</evidence>
<dbReference type="SUPFAM" id="SSF53474">
    <property type="entry name" value="alpha/beta-Hydrolases"/>
    <property type="match status" value="1"/>
</dbReference>
<protein>
    <recommendedName>
        <fullName evidence="1">AB hydrolase-1 domain-containing protein</fullName>
    </recommendedName>
</protein>
<comment type="caution">
    <text evidence="2">The sequence shown here is derived from an EMBL/GenBank/DDBJ whole genome shotgun (WGS) entry which is preliminary data.</text>
</comment>
<name>A0A8H3FJT3_9LECA</name>
<keyword evidence="3" id="KW-1185">Reference proteome</keyword>
<dbReference type="InterPro" id="IPR050471">
    <property type="entry name" value="AB_hydrolase"/>
</dbReference>
<evidence type="ECO:0000259" key="1">
    <source>
        <dbReference type="Pfam" id="PF00561"/>
    </source>
</evidence>
<dbReference type="InterPro" id="IPR000073">
    <property type="entry name" value="AB_hydrolase_1"/>
</dbReference>
<organism evidence="2 3">
    <name type="scientific">Imshaugia aleurites</name>
    <dbReference type="NCBI Taxonomy" id="172621"/>
    <lineage>
        <taxon>Eukaryota</taxon>
        <taxon>Fungi</taxon>
        <taxon>Dikarya</taxon>
        <taxon>Ascomycota</taxon>
        <taxon>Pezizomycotina</taxon>
        <taxon>Lecanoromycetes</taxon>
        <taxon>OSLEUM clade</taxon>
        <taxon>Lecanoromycetidae</taxon>
        <taxon>Lecanorales</taxon>
        <taxon>Lecanorineae</taxon>
        <taxon>Parmeliaceae</taxon>
        <taxon>Imshaugia</taxon>
    </lineage>
</organism>
<feature type="domain" description="AB hydrolase-1" evidence="1">
    <location>
        <begin position="55"/>
        <end position="307"/>
    </location>
</feature>
<dbReference type="OrthoDB" id="19657at2759"/>
<dbReference type="PANTHER" id="PTHR43433">
    <property type="entry name" value="HYDROLASE, ALPHA/BETA FOLD FAMILY PROTEIN"/>
    <property type="match status" value="1"/>
</dbReference>
<dbReference type="Proteomes" id="UP000664534">
    <property type="component" value="Unassembled WGS sequence"/>
</dbReference>
<reference evidence="2" key="1">
    <citation type="submission" date="2021-03" db="EMBL/GenBank/DDBJ databases">
        <authorList>
            <person name="Tagirdzhanova G."/>
        </authorList>
    </citation>
    <scope>NUCLEOTIDE SEQUENCE</scope>
</reference>
<proteinExistence type="predicted"/>
<gene>
    <name evidence="2" type="ORF">IMSHALPRED_006087</name>
</gene>
<evidence type="ECO:0000313" key="2">
    <source>
        <dbReference type="EMBL" id="CAF9924077.1"/>
    </source>
</evidence>
<sequence>MSLTAAEIVAHPAFDTVIWPLKPNDKGKCAVAHGRGGPIDIAYEIHGTGPIRLVWIMGLGAFKWYWQRQTMDFGHDQASKYSCLVFDNRGMGESGKPVMRYSSSEMAKDTLEMLRHLGWSGERSVHIIGISLGGMIAQEIAYLDPESIASLSLVSTAAELKNTRGYFENLRDRITIFVPKSMDQLIAGIKTRVSESWLLQPDEDGEFPTNGDRFAAQELTKRQDTQGFTRKGFICQAVAAGWHKKSPEQLKEIAERVGRERILVTHGSADNLITVPHGEILAKELGEEMGVTKMIFEGRGHYLPMEERAKFRRLIEGIVGKTEAMR</sequence>
<dbReference type="InterPro" id="IPR029058">
    <property type="entry name" value="AB_hydrolase_fold"/>
</dbReference>
<dbReference type="Gene3D" id="3.40.50.1820">
    <property type="entry name" value="alpha/beta hydrolase"/>
    <property type="match status" value="1"/>
</dbReference>
<dbReference type="AlphaFoldDB" id="A0A8H3FJT3"/>
<dbReference type="Pfam" id="PF00561">
    <property type="entry name" value="Abhydrolase_1"/>
    <property type="match status" value="1"/>
</dbReference>
<dbReference type="PANTHER" id="PTHR43433:SF5">
    <property type="entry name" value="AB HYDROLASE-1 DOMAIN-CONTAINING PROTEIN"/>
    <property type="match status" value="1"/>
</dbReference>
<dbReference type="EMBL" id="CAJPDT010000035">
    <property type="protein sequence ID" value="CAF9924077.1"/>
    <property type="molecule type" value="Genomic_DNA"/>
</dbReference>
<accession>A0A8H3FJT3</accession>